<dbReference type="EMBL" id="BSDQ01000001">
    <property type="protein sequence ID" value="GLI31447.1"/>
    <property type="molecule type" value="Genomic_DNA"/>
</dbReference>
<dbReference type="PANTHER" id="PTHR42706">
    <property type="entry name" value="FORMYLTETRAHYDROFOLATE DEFORMYLASE"/>
    <property type="match status" value="1"/>
</dbReference>
<name>A0ABQ5RJ18_9MICO</name>
<accession>A0ABQ5RJ18</accession>
<proteinExistence type="inferred from homology"/>
<dbReference type="Pfam" id="PF01842">
    <property type="entry name" value="ACT"/>
    <property type="match status" value="1"/>
</dbReference>
<dbReference type="InterPro" id="IPR036477">
    <property type="entry name" value="Formyl_transf_N_sf"/>
</dbReference>
<evidence type="ECO:0000313" key="5">
    <source>
        <dbReference type="EMBL" id="GLI31447.1"/>
    </source>
</evidence>
<comment type="pathway">
    <text evidence="3">Purine metabolism; IMP biosynthesis via de novo pathway; formate from 10-formyl-5,6,7,8-tetrahydrofolate: step 1/1.</text>
</comment>
<keyword evidence="2 3" id="KW-0378">Hydrolase</keyword>
<protein>
    <recommendedName>
        <fullName evidence="3">Formyltetrahydrofolate deformylase</fullName>
        <ecNumber evidence="3">3.5.1.10</ecNumber>
    </recommendedName>
    <alternativeName>
        <fullName evidence="3">Formyl-FH(4) hydrolase</fullName>
    </alternativeName>
</protein>
<evidence type="ECO:0000313" key="6">
    <source>
        <dbReference type="Proteomes" id="UP001144451"/>
    </source>
</evidence>
<organism evidence="5 6">
    <name type="scientific">Brachybacterium conglomeratum</name>
    <dbReference type="NCBI Taxonomy" id="47846"/>
    <lineage>
        <taxon>Bacteria</taxon>
        <taxon>Bacillati</taxon>
        <taxon>Actinomycetota</taxon>
        <taxon>Actinomycetes</taxon>
        <taxon>Micrococcales</taxon>
        <taxon>Dermabacteraceae</taxon>
        <taxon>Brachybacterium</taxon>
    </lineage>
</organism>
<comment type="caution">
    <text evidence="5">The sequence shown here is derived from an EMBL/GenBank/DDBJ whole genome shotgun (WGS) entry which is preliminary data.</text>
</comment>
<evidence type="ECO:0000256" key="3">
    <source>
        <dbReference type="HAMAP-Rule" id="MF_01927"/>
    </source>
</evidence>
<keyword evidence="6" id="KW-1185">Reference proteome</keyword>
<feature type="active site" evidence="3">
    <location>
        <position position="256"/>
    </location>
</feature>
<dbReference type="PIRSF" id="PIRSF036480">
    <property type="entry name" value="FormyFH4_hydr"/>
    <property type="match status" value="1"/>
</dbReference>
<evidence type="ECO:0000256" key="2">
    <source>
        <dbReference type="ARBA" id="ARBA00022801"/>
    </source>
</evidence>
<dbReference type="Gene3D" id="3.30.70.260">
    <property type="match status" value="1"/>
</dbReference>
<dbReference type="HAMAP" id="MF_01927">
    <property type="entry name" value="PurU"/>
    <property type="match status" value="1"/>
</dbReference>
<dbReference type="InterPro" id="IPR004810">
    <property type="entry name" value="PurU"/>
</dbReference>
<dbReference type="EC" id="3.5.1.10" evidence="3"/>
<feature type="domain" description="ACT" evidence="4">
    <location>
        <begin position="36"/>
        <end position="113"/>
    </location>
</feature>
<dbReference type="InterPro" id="IPR044074">
    <property type="entry name" value="PurU_ACT"/>
</dbReference>
<sequence>MPLAVADPCAALPAALSYTRAMTSAHHSPSPARRYVMTFACEDRPGIVHAITGAIVEAGGNIVESRQFESGDSHRFYMRVEILTDASLDEVRAALAAPIESFGIEAEIDEVGRPVRTLVLTSKSTHCLNDLLFQTSIGNLPIEVPLVIANHDTPARYAEFHGVPFEHRPVTSAEEKAAFEDRVREAVVEHDIELVVLARYMQILSPELSAELSGRCINIHHSFLPGFKGANPYRQAHARGVKQIGATAHFVTDDLDEGPIIEQEVIRVDHTRSPQELMAIGQDTEVRTLREAVGLFAQRRVLLDGSRTIVFR</sequence>
<evidence type="ECO:0000256" key="1">
    <source>
        <dbReference type="ARBA" id="ARBA00022563"/>
    </source>
</evidence>
<dbReference type="Proteomes" id="UP001144451">
    <property type="component" value="Unassembled WGS sequence"/>
</dbReference>
<dbReference type="InterPro" id="IPR045865">
    <property type="entry name" value="ACT-like_dom_sf"/>
</dbReference>
<gene>
    <name evidence="3 5" type="primary">purU</name>
    <name evidence="5" type="ORF">BCONGLO52_22880</name>
</gene>
<keyword evidence="1 3" id="KW-0554">One-carbon metabolism</keyword>
<dbReference type="PRINTS" id="PR01575">
    <property type="entry name" value="FFH4HYDRLASE"/>
</dbReference>
<dbReference type="CDD" id="cd04875">
    <property type="entry name" value="ACT_F4HF-DF"/>
    <property type="match status" value="1"/>
</dbReference>
<dbReference type="Pfam" id="PF00551">
    <property type="entry name" value="Formyl_trans_N"/>
    <property type="match status" value="1"/>
</dbReference>
<comment type="catalytic activity">
    <reaction evidence="3">
        <text>(6R)-10-formyltetrahydrofolate + H2O = (6S)-5,6,7,8-tetrahydrofolate + formate + H(+)</text>
        <dbReference type="Rhea" id="RHEA:19833"/>
        <dbReference type="ChEBI" id="CHEBI:15377"/>
        <dbReference type="ChEBI" id="CHEBI:15378"/>
        <dbReference type="ChEBI" id="CHEBI:15740"/>
        <dbReference type="ChEBI" id="CHEBI:57453"/>
        <dbReference type="ChEBI" id="CHEBI:195366"/>
        <dbReference type="EC" id="3.5.1.10"/>
    </reaction>
</comment>
<keyword evidence="3" id="KW-0658">Purine biosynthesis</keyword>
<dbReference type="SUPFAM" id="SSF53328">
    <property type="entry name" value="Formyltransferase"/>
    <property type="match status" value="1"/>
</dbReference>
<dbReference type="PROSITE" id="PS51671">
    <property type="entry name" value="ACT"/>
    <property type="match status" value="1"/>
</dbReference>
<dbReference type="NCBIfam" id="NF004684">
    <property type="entry name" value="PRK06027.1"/>
    <property type="match status" value="1"/>
</dbReference>
<dbReference type="Gene3D" id="3.40.50.170">
    <property type="entry name" value="Formyl transferase, N-terminal domain"/>
    <property type="match status" value="1"/>
</dbReference>
<evidence type="ECO:0000259" key="4">
    <source>
        <dbReference type="PROSITE" id="PS51671"/>
    </source>
</evidence>
<dbReference type="InterPro" id="IPR002376">
    <property type="entry name" value="Formyl_transf_N"/>
</dbReference>
<dbReference type="InterPro" id="IPR002912">
    <property type="entry name" value="ACT_dom"/>
</dbReference>
<dbReference type="PANTHER" id="PTHR42706:SF1">
    <property type="entry name" value="FORMYLTETRAHYDROFOLATE DEFORMYLASE 2, MITOCHONDRIAL"/>
    <property type="match status" value="1"/>
</dbReference>
<dbReference type="SUPFAM" id="SSF55021">
    <property type="entry name" value="ACT-like"/>
    <property type="match status" value="1"/>
</dbReference>
<reference evidence="5" key="1">
    <citation type="submission" date="2022-12" db="EMBL/GenBank/DDBJ databases">
        <title>Reference genome sequencing for broad-spectrum identification of bacterial and archaeal isolates by mass spectrometry.</title>
        <authorList>
            <person name="Sekiguchi Y."/>
            <person name="Tourlousse D.M."/>
        </authorList>
    </citation>
    <scope>NUCLEOTIDE SEQUENCE</scope>
    <source>
        <strain evidence="5">5-2</strain>
    </source>
</reference>
<comment type="similarity">
    <text evidence="3">Belongs to the PurU family.</text>
</comment>
<comment type="function">
    <text evidence="3">Catalyzes the hydrolysis of 10-formyltetrahydrofolate (formyl-FH4) to formate and tetrahydrofolate (FH4).</text>
</comment>